<proteinExistence type="inferred from homology"/>
<dbReference type="GO" id="GO:0005739">
    <property type="term" value="C:mitochondrion"/>
    <property type="evidence" value="ECO:0007669"/>
    <property type="project" value="UniProtKB-SubCell"/>
</dbReference>
<keyword evidence="2 4" id="KW-0450">Lipoyl</keyword>
<gene>
    <name evidence="7" type="ORF">GHT06_020062</name>
</gene>
<name>A0AAD5L216_9CRUS</name>
<evidence type="ECO:0000259" key="6">
    <source>
        <dbReference type="PROSITE" id="PS50968"/>
    </source>
</evidence>
<comment type="caution">
    <text evidence="7">The sequence shown here is derived from an EMBL/GenBank/DDBJ whole genome shotgun (WGS) entry which is preliminary data.</text>
</comment>
<keyword evidence="5" id="KW-0496">Mitochondrion</keyword>
<dbReference type="InterPro" id="IPR003016">
    <property type="entry name" value="2-oxoA_DH_lipoyl-BS"/>
</dbReference>
<dbReference type="HAMAP" id="MF_00272">
    <property type="entry name" value="GcvH"/>
    <property type="match status" value="1"/>
</dbReference>
<dbReference type="PANTHER" id="PTHR11715">
    <property type="entry name" value="GLYCINE CLEAVAGE SYSTEM H PROTEIN"/>
    <property type="match status" value="1"/>
</dbReference>
<feature type="modified residue" description="N6-lipoyllysine" evidence="4">
    <location>
        <position position="101"/>
    </location>
</feature>
<comment type="function">
    <text evidence="5">The H protein shuttles the methylamine group of glycine from the P protein to the T protein.</text>
</comment>
<comment type="subcellular location">
    <subcellularLocation>
        <location evidence="5">Mitochondrion</location>
    </subcellularLocation>
</comment>
<dbReference type="PANTHER" id="PTHR11715:SF3">
    <property type="entry name" value="GLYCINE CLEAVAGE SYSTEM H PROTEIN-RELATED"/>
    <property type="match status" value="1"/>
</dbReference>
<accession>A0AAD5L216</accession>
<comment type="cofactor">
    <cofactor evidence="5">
        <name>(R)-lipoate</name>
        <dbReference type="ChEBI" id="CHEBI:83088"/>
    </cofactor>
    <text evidence="5">Binds 1 lipoyl cofactor covalently.</text>
</comment>
<dbReference type="InterPro" id="IPR033753">
    <property type="entry name" value="GCV_H/Fam206"/>
</dbReference>
<dbReference type="SUPFAM" id="SSF51230">
    <property type="entry name" value="Single hybrid motif"/>
    <property type="match status" value="1"/>
</dbReference>
<evidence type="ECO:0000256" key="3">
    <source>
        <dbReference type="ARBA" id="ARBA00022946"/>
    </source>
</evidence>
<dbReference type="GO" id="GO:0009249">
    <property type="term" value="P:protein lipoylation"/>
    <property type="evidence" value="ECO:0007669"/>
    <property type="project" value="TreeGrafter"/>
</dbReference>
<evidence type="ECO:0000313" key="8">
    <source>
        <dbReference type="Proteomes" id="UP000820818"/>
    </source>
</evidence>
<evidence type="ECO:0000256" key="1">
    <source>
        <dbReference type="ARBA" id="ARBA00009249"/>
    </source>
</evidence>
<dbReference type="InterPro" id="IPR017453">
    <property type="entry name" value="GCV_H_sub"/>
</dbReference>
<dbReference type="GO" id="GO:0019464">
    <property type="term" value="P:glycine decarboxylation via glycine cleavage system"/>
    <property type="evidence" value="ECO:0007669"/>
    <property type="project" value="UniProtKB-UniRule"/>
</dbReference>
<dbReference type="NCBIfam" id="TIGR00527">
    <property type="entry name" value="gcvH"/>
    <property type="match status" value="1"/>
</dbReference>
<comment type="similarity">
    <text evidence="1 5">Belongs to the GcvH family.</text>
</comment>
<dbReference type="CDD" id="cd06848">
    <property type="entry name" value="GCS_H"/>
    <property type="match status" value="1"/>
</dbReference>
<feature type="domain" description="Lipoyl-binding" evidence="6">
    <location>
        <begin position="60"/>
        <end position="142"/>
    </location>
</feature>
<dbReference type="PROSITE" id="PS50968">
    <property type="entry name" value="BIOTINYL_LIPOYL"/>
    <property type="match status" value="1"/>
</dbReference>
<dbReference type="InterPro" id="IPR000089">
    <property type="entry name" value="Biotin_lipoyl"/>
</dbReference>
<dbReference type="EMBL" id="WJBH02000008">
    <property type="protein sequence ID" value="KAI9554785.1"/>
    <property type="molecule type" value="Genomic_DNA"/>
</dbReference>
<evidence type="ECO:0000256" key="4">
    <source>
        <dbReference type="PIRSR" id="PIRSR617453-50"/>
    </source>
</evidence>
<keyword evidence="3 5" id="KW-0809">Transit peptide</keyword>
<protein>
    <recommendedName>
        <fullName evidence="5">Glycine cleavage system H protein</fullName>
    </recommendedName>
</protein>
<dbReference type="Pfam" id="PF01597">
    <property type="entry name" value="GCV_H"/>
    <property type="match status" value="1"/>
</dbReference>
<evidence type="ECO:0000256" key="2">
    <source>
        <dbReference type="ARBA" id="ARBA00022823"/>
    </source>
</evidence>
<dbReference type="InterPro" id="IPR002930">
    <property type="entry name" value="GCV_H"/>
</dbReference>
<dbReference type="Proteomes" id="UP000820818">
    <property type="component" value="Linkage Group LG8"/>
</dbReference>
<comment type="subunit">
    <text evidence="5">The glycine cleavage system is composed of four proteins: P, T, L and H.</text>
</comment>
<dbReference type="Gene3D" id="2.40.50.100">
    <property type="match status" value="1"/>
</dbReference>
<reference evidence="7 8" key="1">
    <citation type="submission" date="2022-05" db="EMBL/GenBank/DDBJ databases">
        <title>A multi-omics perspective on studying reproductive biology in Daphnia sinensis.</title>
        <authorList>
            <person name="Jia J."/>
        </authorList>
    </citation>
    <scope>NUCLEOTIDE SEQUENCE [LARGE SCALE GENOMIC DNA]</scope>
    <source>
        <strain evidence="7 8">WSL</strain>
    </source>
</reference>
<organism evidence="7 8">
    <name type="scientific">Daphnia sinensis</name>
    <dbReference type="NCBI Taxonomy" id="1820382"/>
    <lineage>
        <taxon>Eukaryota</taxon>
        <taxon>Metazoa</taxon>
        <taxon>Ecdysozoa</taxon>
        <taxon>Arthropoda</taxon>
        <taxon>Crustacea</taxon>
        <taxon>Branchiopoda</taxon>
        <taxon>Diplostraca</taxon>
        <taxon>Cladocera</taxon>
        <taxon>Anomopoda</taxon>
        <taxon>Daphniidae</taxon>
        <taxon>Daphnia</taxon>
        <taxon>Daphnia similis group</taxon>
    </lineage>
</organism>
<dbReference type="PROSITE" id="PS00189">
    <property type="entry name" value="LIPOYL"/>
    <property type="match status" value="1"/>
</dbReference>
<dbReference type="InterPro" id="IPR011053">
    <property type="entry name" value="Single_hybrid_motif"/>
</dbReference>
<keyword evidence="8" id="KW-1185">Reference proteome</keyword>
<sequence>MAVCVSVFHKCRRLPSTLLNLRPLVLNLNAQSTRTFCTTKALAARKYTEQHEWVDVQGTIGTVGVTDYAQNALGDVVFAQLPEPDSELNQMDDCGALESVKAASELYSPVSGTVTEKNKDVEETPALINQSPYEKGWLFKIKLSKPEELDALLDEAGYENHLKNTGH</sequence>
<dbReference type="GO" id="GO:0005960">
    <property type="term" value="C:glycine cleavage complex"/>
    <property type="evidence" value="ECO:0007669"/>
    <property type="project" value="UniProtKB-UniRule"/>
</dbReference>
<dbReference type="NCBIfam" id="NF002270">
    <property type="entry name" value="PRK01202.1"/>
    <property type="match status" value="1"/>
</dbReference>
<dbReference type="AlphaFoldDB" id="A0AAD5L216"/>
<evidence type="ECO:0000256" key="5">
    <source>
        <dbReference type="RuleBase" id="RU364055"/>
    </source>
</evidence>
<evidence type="ECO:0000313" key="7">
    <source>
        <dbReference type="EMBL" id="KAI9554785.1"/>
    </source>
</evidence>